<evidence type="ECO:0000256" key="2">
    <source>
        <dbReference type="ARBA" id="ARBA00005073"/>
    </source>
</evidence>
<dbReference type="InterPro" id="IPR050464">
    <property type="entry name" value="Zeta_carotene_desat/Oxidored"/>
</dbReference>
<evidence type="ECO:0000256" key="3">
    <source>
        <dbReference type="ARBA" id="ARBA00010551"/>
    </source>
</evidence>
<dbReference type="Proteomes" id="UP000267821">
    <property type="component" value="Unassembled WGS sequence"/>
</dbReference>
<sequence>MTCIPNNVKSVAVLGELLSGAGISGLTAAFYLAKKAPGLPVTIYDSSPRVGGWLRTTHFETNKGKVEFESGPRTIRPVGDAFLVTTDIVTKLGIGDRLLLMTGGSAAAQRRYIYYPDKLTCVPTAILSWDLSDPLFKGVFTGIIGEPFRPGRPKEVTDEPVASWVSRRVHPNVAQNLAGAILHGIYAGDLDKLSMRTHFPDLWRIEGEHGSVIRSFFNFSGVRKYPASDWRLRRELVPLLRWHLNYFKKENAMTVSFIGGMEVLTRSLKAYLQKSQNIRFRLNTPVKSLVKKYSSIQVHTTNNMPPAGFSHVISTLPAPITSSLLPAPIPSLSTVESVTVQVVNLYFENPNLVPVRGVGYFIPKTVASELNPEQALVVIFDSETTLPADLANIWRELPVEAPGTKLTVMMGGHYWKGRTTYPDDQEALQNARNLIKRHLGIVDCPSIMQVSTQVNAIPQYTVGHHDRMAFGHELLRMYFNGRLAVAGSSYSGVDINECTRSAYEVVRDLLEVGKPGGLKEEDWTGLHKFSGEEEIQSIPIREFLNG</sequence>
<keyword evidence="7 11" id="KW-0560">Oxidoreductase</keyword>
<dbReference type="FunCoup" id="A0A3N4LSQ5">
    <property type="interactions" value="507"/>
</dbReference>
<dbReference type="PANTHER" id="PTHR42923">
    <property type="entry name" value="PROTOPORPHYRINOGEN OXIDASE"/>
    <property type="match status" value="1"/>
</dbReference>
<name>A0A3N4LSQ5_9PEZI</name>
<reference evidence="13 14" key="1">
    <citation type="journal article" date="2018" name="Nat. Ecol. Evol.">
        <title>Pezizomycetes genomes reveal the molecular basis of ectomycorrhizal truffle lifestyle.</title>
        <authorList>
            <person name="Murat C."/>
            <person name="Payen T."/>
            <person name="Noel B."/>
            <person name="Kuo A."/>
            <person name="Morin E."/>
            <person name="Chen J."/>
            <person name="Kohler A."/>
            <person name="Krizsan K."/>
            <person name="Balestrini R."/>
            <person name="Da Silva C."/>
            <person name="Montanini B."/>
            <person name="Hainaut M."/>
            <person name="Levati E."/>
            <person name="Barry K.W."/>
            <person name="Belfiori B."/>
            <person name="Cichocki N."/>
            <person name="Clum A."/>
            <person name="Dockter R.B."/>
            <person name="Fauchery L."/>
            <person name="Guy J."/>
            <person name="Iotti M."/>
            <person name="Le Tacon F."/>
            <person name="Lindquist E.A."/>
            <person name="Lipzen A."/>
            <person name="Malagnac F."/>
            <person name="Mello A."/>
            <person name="Molinier V."/>
            <person name="Miyauchi S."/>
            <person name="Poulain J."/>
            <person name="Riccioni C."/>
            <person name="Rubini A."/>
            <person name="Sitrit Y."/>
            <person name="Splivallo R."/>
            <person name="Traeger S."/>
            <person name="Wang M."/>
            <person name="Zifcakova L."/>
            <person name="Wipf D."/>
            <person name="Zambonelli A."/>
            <person name="Paolocci F."/>
            <person name="Nowrousian M."/>
            <person name="Ottonello S."/>
            <person name="Baldrian P."/>
            <person name="Spatafora J.W."/>
            <person name="Henrissat B."/>
            <person name="Nagy L.G."/>
            <person name="Aury J.M."/>
            <person name="Wincker P."/>
            <person name="Grigoriev I.V."/>
            <person name="Bonfante P."/>
            <person name="Martin F.M."/>
        </authorList>
    </citation>
    <scope>NUCLEOTIDE SEQUENCE [LARGE SCALE GENOMIC DNA]</scope>
    <source>
        <strain evidence="13 14">ATCC MYA-4762</strain>
    </source>
</reference>
<dbReference type="UniPathway" id="UPA00251">
    <property type="reaction ID" value="UER00324"/>
</dbReference>
<evidence type="ECO:0000256" key="6">
    <source>
        <dbReference type="ARBA" id="ARBA00022827"/>
    </source>
</evidence>
<comment type="catalytic activity">
    <reaction evidence="10 11">
        <text>protoporphyrinogen IX + 3 O2 = protoporphyrin IX + 3 H2O2</text>
        <dbReference type="Rhea" id="RHEA:25576"/>
        <dbReference type="ChEBI" id="CHEBI:15379"/>
        <dbReference type="ChEBI" id="CHEBI:16240"/>
        <dbReference type="ChEBI" id="CHEBI:57306"/>
        <dbReference type="ChEBI" id="CHEBI:57307"/>
        <dbReference type="EC" id="1.3.3.4"/>
    </reaction>
</comment>
<dbReference type="GO" id="GO:0004729">
    <property type="term" value="F:oxygen-dependent protoporphyrinogen oxidase activity"/>
    <property type="evidence" value="ECO:0007669"/>
    <property type="project" value="UniProtKB-UniRule"/>
</dbReference>
<comment type="pathway">
    <text evidence="2 11">Porphyrin-containing compound metabolism; protoporphyrin-IX biosynthesis; protoporphyrin-IX from protoporphyrinogen-IX: step 1/1.</text>
</comment>
<dbReference type="Gene3D" id="3.50.50.60">
    <property type="entry name" value="FAD/NAD(P)-binding domain"/>
    <property type="match status" value="1"/>
</dbReference>
<comment type="function">
    <text evidence="1 11">Catalyzes the 6-electron oxidation of protoporphyrinogen-IX to form protoporphyrin-IX.</text>
</comment>
<dbReference type="InParanoid" id="A0A3N4LSQ5"/>
<evidence type="ECO:0000256" key="4">
    <source>
        <dbReference type="ARBA" id="ARBA00012867"/>
    </source>
</evidence>
<dbReference type="OrthoDB" id="438553at2759"/>
<comment type="similarity">
    <text evidence="3 11">Belongs to the protoporphyrinogen/coproporphyrinogen oxidase family. Protoporphyrinogen oxidase subfamily.</text>
</comment>
<dbReference type="InterPro" id="IPR036188">
    <property type="entry name" value="FAD/NAD-bd_sf"/>
</dbReference>
<dbReference type="AlphaFoldDB" id="A0A3N4LSQ5"/>
<feature type="domain" description="Amine oxidase" evidence="12">
    <location>
        <begin position="23"/>
        <end position="510"/>
    </location>
</feature>
<dbReference type="EC" id="1.3.3.4" evidence="4 11"/>
<keyword evidence="14" id="KW-1185">Reference proteome</keyword>
<dbReference type="NCBIfam" id="TIGR00562">
    <property type="entry name" value="proto_IX_ox"/>
    <property type="match status" value="1"/>
</dbReference>
<dbReference type="GO" id="GO:0005743">
    <property type="term" value="C:mitochondrial inner membrane"/>
    <property type="evidence" value="ECO:0007669"/>
    <property type="project" value="UniProtKB-SubCell"/>
</dbReference>
<keyword evidence="9 11" id="KW-0627">Porphyrin biosynthesis</keyword>
<dbReference type="InterPro" id="IPR002937">
    <property type="entry name" value="Amino_oxidase"/>
</dbReference>
<dbReference type="Pfam" id="PF01593">
    <property type="entry name" value="Amino_oxidase"/>
    <property type="match status" value="1"/>
</dbReference>
<dbReference type="InterPro" id="IPR004572">
    <property type="entry name" value="Protoporphyrinogen_oxidase"/>
</dbReference>
<keyword evidence="6 11" id="KW-0274">FAD</keyword>
<gene>
    <name evidence="13" type="ORF">L211DRAFT_861168</name>
</gene>
<accession>A0A3N4LSQ5</accession>
<keyword evidence="5 11" id="KW-0285">Flavoprotein</keyword>
<proteinExistence type="inferred from homology"/>
<dbReference type="PANTHER" id="PTHR42923:SF3">
    <property type="entry name" value="PROTOPORPHYRINOGEN OXIDASE"/>
    <property type="match status" value="1"/>
</dbReference>
<keyword evidence="8 11" id="KW-0350">Heme biosynthesis</keyword>
<evidence type="ECO:0000256" key="9">
    <source>
        <dbReference type="ARBA" id="ARBA00023244"/>
    </source>
</evidence>
<evidence type="ECO:0000256" key="8">
    <source>
        <dbReference type="ARBA" id="ARBA00023133"/>
    </source>
</evidence>
<evidence type="ECO:0000256" key="7">
    <source>
        <dbReference type="ARBA" id="ARBA00023002"/>
    </source>
</evidence>
<comment type="subcellular location">
    <subcellularLocation>
        <location evidence="11">Mitochondrion inner membrane</location>
    </subcellularLocation>
</comment>
<evidence type="ECO:0000256" key="10">
    <source>
        <dbReference type="ARBA" id="ARBA00047554"/>
    </source>
</evidence>
<dbReference type="STRING" id="1051890.A0A3N4LSQ5"/>
<evidence type="ECO:0000313" key="13">
    <source>
        <dbReference type="EMBL" id="RPB25850.1"/>
    </source>
</evidence>
<dbReference type="SUPFAM" id="SSF54373">
    <property type="entry name" value="FAD-linked reductases, C-terminal domain"/>
    <property type="match status" value="1"/>
</dbReference>
<evidence type="ECO:0000256" key="11">
    <source>
        <dbReference type="RuleBase" id="RU367069"/>
    </source>
</evidence>
<protein>
    <recommendedName>
        <fullName evidence="4 11">Protoporphyrinogen oxidase</fullName>
        <ecNumber evidence="4 11">1.3.3.4</ecNumber>
    </recommendedName>
</protein>
<evidence type="ECO:0000256" key="5">
    <source>
        <dbReference type="ARBA" id="ARBA00022630"/>
    </source>
</evidence>
<evidence type="ECO:0000313" key="14">
    <source>
        <dbReference type="Proteomes" id="UP000267821"/>
    </source>
</evidence>
<dbReference type="SUPFAM" id="SSF51905">
    <property type="entry name" value="FAD/NAD(P)-binding domain"/>
    <property type="match status" value="1"/>
</dbReference>
<organism evidence="13 14">
    <name type="scientific">Terfezia boudieri ATCC MYA-4762</name>
    <dbReference type="NCBI Taxonomy" id="1051890"/>
    <lineage>
        <taxon>Eukaryota</taxon>
        <taxon>Fungi</taxon>
        <taxon>Dikarya</taxon>
        <taxon>Ascomycota</taxon>
        <taxon>Pezizomycotina</taxon>
        <taxon>Pezizomycetes</taxon>
        <taxon>Pezizales</taxon>
        <taxon>Pezizaceae</taxon>
        <taxon>Terfezia</taxon>
    </lineage>
</organism>
<dbReference type="GO" id="GO:0006782">
    <property type="term" value="P:protoporphyrinogen IX biosynthetic process"/>
    <property type="evidence" value="ECO:0007669"/>
    <property type="project" value="UniProtKB-UniRule"/>
</dbReference>
<evidence type="ECO:0000259" key="12">
    <source>
        <dbReference type="Pfam" id="PF01593"/>
    </source>
</evidence>
<dbReference type="EMBL" id="ML121536">
    <property type="protein sequence ID" value="RPB25850.1"/>
    <property type="molecule type" value="Genomic_DNA"/>
</dbReference>
<comment type="cofactor">
    <cofactor evidence="11">
        <name>FAD</name>
        <dbReference type="ChEBI" id="CHEBI:57692"/>
    </cofactor>
    <text evidence="11">Binds 1 FAD per subunit.</text>
</comment>
<evidence type="ECO:0000256" key="1">
    <source>
        <dbReference type="ARBA" id="ARBA00002600"/>
    </source>
</evidence>